<name>A0ABR8RDU8_9BACI</name>
<evidence type="ECO:0000313" key="1">
    <source>
        <dbReference type="EMBL" id="MBD7945961.1"/>
    </source>
</evidence>
<dbReference type="Proteomes" id="UP000640786">
    <property type="component" value="Unassembled WGS sequence"/>
</dbReference>
<reference evidence="1 2" key="1">
    <citation type="submission" date="2020-08" db="EMBL/GenBank/DDBJ databases">
        <title>A Genomic Blueprint of the Chicken Gut Microbiome.</title>
        <authorList>
            <person name="Gilroy R."/>
            <person name="Ravi A."/>
            <person name="Getino M."/>
            <person name="Pursley I."/>
            <person name="Horton D.L."/>
            <person name="Alikhan N.-F."/>
            <person name="Baker D."/>
            <person name="Gharbi K."/>
            <person name="Hall N."/>
            <person name="Watson M."/>
            <person name="Adriaenssens E.M."/>
            <person name="Foster-Nyarko E."/>
            <person name="Jarju S."/>
            <person name="Secka A."/>
            <person name="Antonio M."/>
            <person name="Oren A."/>
            <person name="Chaudhuri R."/>
            <person name="La Ragione R.M."/>
            <person name="Hildebrand F."/>
            <person name="Pallen M.J."/>
        </authorList>
    </citation>
    <scope>NUCLEOTIDE SEQUENCE [LARGE SCALE GENOMIC DNA]</scope>
    <source>
        <strain evidence="1 2">Sa2BUA9</strain>
    </source>
</reference>
<comment type="caution">
    <text evidence="1">The sequence shown here is derived from an EMBL/GenBank/DDBJ whole genome shotgun (WGS) entry which is preliminary data.</text>
</comment>
<evidence type="ECO:0008006" key="3">
    <source>
        <dbReference type="Google" id="ProtNLM"/>
    </source>
</evidence>
<organism evidence="1 2">
    <name type="scientific">Psychrobacillus faecigallinarum</name>
    <dbReference type="NCBI Taxonomy" id="2762235"/>
    <lineage>
        <taxon>Bacteria</taxon>
        <taxon>Bacillati</taxon>
        <taxon>Bacillota</taxon>
        <taxon>Bacilli</taxon>
        <taxon>Bacillales</taxon>
        <taxon>Bacillaceae</taxon>
        <taxon>Psychrobacillus</taxon>
    </lineage>
</organism>
<dbReference type="RefSeq" id="WP_191697807.1">
    <property type="nucleotide sequence ID" value="NZ_JACSQO010000011.1"/>
</dbReference>
<dbReference type="EMBL" id="JACSQO010000011">
    <property type="protein sequence ID" value="MBD7945961.1"/>
    <property type="molecule type" value="Genomic_DNA"/>
</dbReference>
<gene>
    <name evidence="1" type="ORF">H9650_17780</name>
</gene>
<accession>A0ABR8RDU8</accession>
<sequence length="164" mass="19045">MYPSSIPNFIWNQSRKAAFLSTNQLEELSKSILKAHKDYYPYPMCKAWGIDSNDLIKGVRCKVCNKIGMRRVIRTWKCPHCLNQHKDAHILAIKEWFMLVGEEMTNSDCRSFLKIEKSQTATRLLQSMKLKTIGEGKGAKYKMSRKMLNGHKIIYPVIKNSMRS</sequence>
<proteinExistence type="predicted"/>
<evidence type="ECO:0000313" key="2">
    <source>
        <dbReference type="Proteomes" id="UP000640786"/>
    </source>
</evidence>
<keyword evidence="2" id="KW-1185">Reference proteome</keyword>
<protein>
    <recommendedName>
        <fullName evidence="3">Transposase zinc-ribbon domain-containing protein</fullName>
    </recommendedName>
</protein>